<dbReference type="EMBL" id="HBFF01000581">
    <property type="protein sequence ID" value="CAD8727546.1"/>
    <property type="molecule type" value="Transcribed_RNA"/>
</dbReference>
<dbReference type="GO" id="GO:0005829">
    <property type="term" value="C:cytosol"/>
    <property type="evidence" value="ECO:0007669"/>
    <property type="project" value="TreeGrafter"/>
</dbReference>
<feature type="region of interest" description="Disordered" evidence="3">
    <location>
        <begin position="355"/>
        <end position="407"/>
    </location>
</feature>
<sequence>MLPPPVRALLAALVTKWRPVLSLAAGALAFTVTDKVSSTERDSRSPVVAQRRRARRLKRRARALNAGSKGARGTKKSKSYALGVIVAVYDDGVFAGKPLAIVHGKPAFARAYEAAKKSTALDRVVVVTDDYRISEVARQFNAEVVMITEEMNGEGRGSASRAAACAARATGGGWDAVCAVGADEPMIETEVIDACIMELENNGDEWCVMSTALAAMDEEEIARDSRPKCVFDVNGFALYFSGSLIPARMDERKQTLDANGVLVRESVGNYWHQLGVTVYDADYLRMLQASDPTPLQRQENLEMLNTLENGYKIKVVTVDYVAPKICVPEDIPRIEAVLAKRVEEKKRTVKNATLRRRGSMRGSASALESLTDSPKKEKSAPVRTIDLATDADGEYSASENHTASERD</sequence>
<protein>
    <recommendedName>
        <fullName evidence="6">3-deoxy-manno-octulosonate cytidylyltransferase</fullName>
    </recommendedName>
</protein>
<dbReference type="Gene3D" id="3.90.550.10">
    <property type="entry name" value="Spore Coat Polysaccharide Biosynthesis Protein SpsA, Chain A"/>
    <property type="match status" value="1"/>
</dbReference>
<organism evidence="5">
    <name type="scientific">Ostreococcus mediterraneus</name>
    <dbReference type="NCBI Taxonomy" id="1486918"/>
    <lineage>
        <taxon>Eukaryota</taxon>
        <taxon>Viridiplantae</taxon>
        <taxon>Chlorophyta</taxon>
        <taxon>Mamiellophyceae</taxon>
        <taxon>Mamiellales</taxon>
        <taxon>Bathycoccaceae</taxon>
        <taxon>Ostreococcus</taxon>
    </lineage>
</organism>
<dbReference type="Pfam" id="PF02348">
    <property type="entry name" value="CTP_transf_3"/>
    <property type="match status" value="1"/>
</dbReference>
<keyword evidence="4" id="KW-0732">Signal</keyword>
<evidence type="ECO:0000256" key="1">
    <source>
        <dbReference type="ARBA" id="ARBA00022679"/>
    </source>
</evidence>
<evidence type="ECO:0000256" key="4">
    <source>
        <dbReference type="SAM" id="SignalP"/>
    </source>
</evidence>
<reference evidence="5" key="1">
    <citation type="submission" date="2021-01" db="EMBL/GenBank/DDBJ databases">
        <authorList>
            <person name="Corre E."/>
            <person name="Pelletier E."/>
            <person name="Niang G."/>
            <person name="Scheremetjew M."/>
            <person name="Finn R."/>
            <person name="Kale V."/>
            <person name="Holt S."/>
            <person name="Cochrane G."/>
            <person name="Meng A."/>
            <person name="Brown T."/>
            <person name="Cohen L."/>
        </authorList>
    </citation>
    <scope>NUCLEOTIDE SEQUENCE</scope>
    <source>
        <strain evidence="5">Clade-D-RCC2573</strain>
    </source>
</reference>
<dbReference type="InterPro" id="IPR003329">
    <property type="entry name" value="Cytidylyl_trans"/>
</dbReference>
<keyword evidence="1" id="KW-0808">Transferase</keyword>
<evidence type="ECO:0008006" key="6">
    <source>
        <dbReference type="Google" id="ProtNLM"/>
    </source>
</evidence>
<keyword evidence="2" id="KW-0548">Nucleotidyltransferase</keyword>
<dbReference type="PANTHER" id="PTHR42866:SF2">
    <property type="entry name" value="3-DEOXY-MANNO-OCTULOSONATE CYTIDYLYLTRANSFERASE, MITOCHONDRIAL"/>
    <property type="match status" value="1"/>
</dbReference>
<dbReference type="PANTHER" id="PTHR42866">
    <property type="entry name" value="3-DEOXY-MANNO-OCTULOSONATE CYTIDYLYLTRANSFERASE"/>
    <property type="match status" value="1"/>
</dbReference>
<dbReference type="AlphaFoldDB" id="A0A6T5SQ54"/>
<evidence type="ECO:0000256" key="2">
    <source>
        <dbReference type="ARBA" id="ARBA00022695"/>
    </source>
</evidence>
<proteinExistence type="predicted"/>
<feature type="signal peptide" evidence="4">
    <location>
        <begin position="1"/>
        <end position="22"/>
    </location>
</feature>
<feature type="chain" id="PRO_5030159692" description="3-deoxy-manno-octulosonate cytidylyltransferase" evidence="4">
    <location>
        <begin position="23"/>
        <end position="407"/>
    </location>
</feature>
<name>A0A6T5SQ54_9CHLO</name>
<gene>
    <name evidence="5" type="ORF">OMED0936_LOCUS463</name>
</gene>
<evidence type="ECO:0000313" key="5">
    <source>
        <dbReference type="EMBL" id="CAD8727546.1"/>
    </source>
</evidence>
<accession>A0A6T5SQ54</accession>
<dbReference type="GO" id="GO:0008690">
    <property type="term" value="F:3-deoxy-manno-octulosonate cytidylyltransferase activity"/>
    <property type="evidence" value="ECO:0007669"/>
    <property type="project" value="TreeGrafter"/>
</dbReference>
<dbReference type="InterPro" id="IPR029044">
    <property type="entry name" value="Nucleotide-diphossugar_trans"/>
</dbReference>
<dbReference type="SUPFAM" id="SSF53448">
    <property type="entry name" value="Nucleotide-diphospho-sugar transferases"/>
    <property type="match status" value="1"/>
</dbReference>
<evidence type="ECO:0000256" key="3">
    <source>
        <dbReference type="SAM" id="MobiDB-lite"/>
    </source>
</evidence>